<dbReference type="InterPro" id="IPR050107">
    <property type="entry name" value="ABC_carbohydrate_import_ATPase"/>
</dbReference>
<evidence type="ECO:0000313" key="7">
    <source>
        <dbReference type="EMBL" id="MDQ7879622.1"/>
    </source>
</evidence>
<reference evidence="7 8" key="1">
    <citation type="submission" date="2023-08" db="EMBL/GenBank/DDBJ databases">
        <title>Microbacterium psychrotolerans sp. nov., a psychrotolerant bacterium isolated from soil in Heilongjiang Province, China.</title>
        <authorList>
            <person name="An P."/>
            <person name="Zhao D."/>
            <person name="Xiang H."/>
        </authorList>
    </citation>
    <scope>NUCLEOTIDE SEQUENCE [LARGE SCALE GENOMIC DNA]</scope>
    <source>
        <strain evidence="7 8">QXD-8</strain>
    </source>
</reference>
<dbReference type="SMART" id="SM00382">
    <property type="entry name" value="AAA"/>
    <property type="match status" value="2"/>
</dbReference>
<evidence type="ECO:0000259" key="6">
    <source>
        <dbReference type="PROSITE" id="PS50893"/>
    </source>
</evidence>
<dbReference type="CDD" id="cd03216">
    <property type="entry name" value="ABC_Carb_Monos_I"/>
    <property type="match status" value="1"/>
</dbReference>
<dbReference type="PANTHER" id="PTHR43790">
    <property type="entry name" value="CARBOHYDRATE TRANSPORT ATP-BINDING PROTEIN MG119-RELATED"/>
    <property type="match status" value="1"/>
</dbReference>
<dbReference type="PROSITE" id="PS00211">
    <property type="entry name" value="ABC_TRANSPORTER_1"/>
    <property type="match status" value="1"/>
</dbReference>
<evidence type="ECO:0000256" key="5">
    <source>
        <dbReference type="SAM" id="MobiDB-lite"/>
    </source>
</evidence>
<sequence length="527" mass="56350">MSDTMLSDTPVPSGGSDVVLRAQGISKSFFGVRVLTDIDIDVRRGEVHGLVGENGAGKSTLMKILAGVHHADAGSVEFEGRPVAFTHPRQAMDAGLVTVFQEFNLLPERTVAQNVFLGREPRRGGFIDDKGMQRRTRTLLEGLGVTFVDPGARVGSLTVAEQQIVEIVKALSFDARVISMDEPTAALSDHEVELLYAIIRKLTARGVAVVYVSHRLKEIFDLCDRITILKDGALVSTDATADLTDAELVRRMVGRPLQSYFPGPVEGTTLGDPRLELTGCGNEFVDGVSLTLRAGEIVGLAGLQGSGRTELVEGIFGVHGFTRGAMILDGRSVRFTSPRAAVRAGLALVTEDRKAQGLALGQSVLDNSLLVVRSVFAGRTRASRKRVPGILSSLEVSSRGVDQEARFLSGGNQQKVVLAKWLVTDPQIVLFDEPTRGIDVGAKVAVYQLMRQLAAEGKAVLMVSSELPEVIGMSDRILVMRDGELAAELPARSAEHEVLAAATGSSDAEAASDEIPDPRLEEGGDRP</sequence>
<name>A0ABU0Z4V8_9MICO</name>
<proteinExistence type="predicted"/>
<dbReference type="InterPro" id="IPR003439">
    <property type="entry name" value="ABC_transporter-like_ATP-bd"/>
</dbReference>
<keyword evidence="8" id="KW-1185">Reference proteome</keyword>
<dbReference type="PANTHER" id="PTHR43790:SF9">
    <property type="entry name" value="GALACTOFURANOSE TRANSPORTER ATP-BINDING PROTEIN YTFR"/>
    <property type="match status" value="1"/>
</dbReference>
<evidence type="ECO:0000256" key="4">
    <source>
        <dbReference type="ARBA" id="ARBA00022840"/>
    </source>
</evidence>
<feature type="domain" description="ABC transporter" evidence="6">
    <location>
        <begin position="20"/>
        <end position="256"/>
    </location>
</feature>
<dbReference type="RefSeq" id="WP_308869262.1">
    <property type="nucleotide sequence ID" value="NZ_JAVFWO010000005.1"/>
</dbReference>
<keyword evidence="4 7" id="KW-0067">ATP-binding</keyword>
<evidence type="ECO:0000256" key="2">
    <source>
        <dbReference type="ARBA" id="ARBA00022737"/>
    </source>
</evidence>
<keyword evidence="3" id="KW-0547">Nucleotide-binding</keyword>
<dbReference type="Gene3D" id="3.40.50.300">
    <property type="entry name" value="P-loop containing nucleotide triphosphate hydrolases"/>
    <property type="match status" value="2"/>
</dbReference>
<dbReference type="InterPro" id="IPR003593">
    <property type="entry name" value="AAA+_ATPase"/>
</dbReference>
<dbReference type="EMBL" id="JAVFWO010000005">
    <property type="protein sequence ID" value="MDQ7879622.1"/>
    <property type="molecule type" value="Genomic_DNA"/>
</dbReference>
<accession>A0ABU0Z4V8</accession>
<dbReference type="GO" id="GO:0005524">
    <property type="term" value="F:ATP binding"/>
    <property type="evidence" value="ECO:0007669"/>
    <property type="project" value="UniProtKB-KW"/>
</dbReference>
<feature type="domain" description="ABC transporter" evidence="6">
    <location>
        <begin position="270"/>
        <end position="507"/>
    </location>
</feature>
<organism evidence="7 8">
    <name type="scientific">Microbacterium psychrotolerans</name>
    <dbReference type="NCBI Taxonomy" id="3068321"/>
    <lineage>
        <taxon>Bacteria</taxon>
        <taxon>Bacillati</taxon>
        <taxon>Actinomycetota</taxon>
        <taxon>Actinomycetes</taxon>
        <taxon>Micrococcales</taxon>
        <taxon>Microbacteriaceae</taxon>
        <taxon>Microbacterium</taxon>
    </lineage>
</organism>
<evidence type="ECO:0000313" key="8">
    <source>
        <dbReference type="Proteomes" id="UP001235133"/>
    </source>
</evidence>
<feature type="compositionally biased region" description="Low complexity" evidence="5">
    <location>
        <begin position="500"/>
        <end position="509"/>
    </location>
</feature>
<protein>
    <submittedName>
        <fullName evidence="7">Sugar ABC transporter ATP-binding protein</fullName>
    </submittedName>
</protein>
<feature type="compositionally biased region" description="Basic and acidic residues" evidence="5">
    <location>
        <begin position="516"/>
        <end position="527"/>
    </location>
</feature>
<keyword evidence="1" id="KW-0813">Transport</keyword>
<gene>
    <name evidence="7" type="ORF">Q9R08_16650</name>
</gene>
<dbReference type="Proteomes" id="UP001235133">
    <property type="component" value="Unassembled WGS sequence"/>
</dbReference>
<dbReference type="PROSITE" id="PS50893">
    <property type="entry name" value="ABC_TRANSPORTER_2"/>
    <property type="match status" value="2"/>
</dbReference>
<feature type="region of interest" description="Disordered" evidence="5">
    <location>
        <begin position="497"/>
        <end position="527"/>
    </location>
</feature>
<evidence type="ECO:0000256" key="3">
    <source>
        <dbReference type="ARBA" id="ARBA00022741"/>
    </source>
</evidence>
<dbReference type="Pfam" id="PF00005">
    <property type="entry name" value="ABC_tran"/>
    <property type="match status" value="2"/>
</dbReference>
<dbReference type="InterPro" id="IPR027417">
    <property type="entry name" value="P-loop_NTPase"/>
</dbReference>
<evidence type="ECO:0000256" key="1">
    <source>
        <dbReference type="ARBA" id="ARBA00022448"/>
    </source>
</evidence>
<comment type="caution">
    <text evidence="7">The sequence shown here is derived from an EMBL/GenBank/DDBJ whole genome shotgun (WGS) entry which is preliminary data.</text>
</comment>
<dbReference type="InterPro" id="IPR017871">
    <property type="entry name" value="ABC_transporter-like_CS"/>
</dbReference>
<dbReference type="CDD" id="cd03215">
    <property type="entry name" value="ABC_Carb_Monos_II"/>
    <property type="match status" value="1"/>
</dbReference>
<keyword evidence="2" id="KW-0677">Repeat</keyword>
<dbReference type="SUPFAM" id="SSF52540">
    <property type="entry name" value="P-loop containing nucleoside triphosphate hydrolases"/>
    <property type="match status" value="2"/>
</dbReference>